<protein>
    <submittedName>
        <fullName evidence="1">Uncharacterized protein</fullName>
    </submittedName>
</protein>
<organism evidence="1 2">
    <name type="scientific">Streptomyces amritsarensis</name>
    <dbReference type="NCBI Taxonomy" id="681158"/>
    <lineage>
        <taxon>Bacteria</taxon>
        <taxon>Bacillati</taxon>
        <taxon>Actinomycetota</taxon>
        <taxon>Actinomycetes</taxon>
        <taxon>Kitasatosporales</taxon>
        <taxon>Streptomycetaceae</taxon>
        <taxon>Streptomyces</taxon>
    </lineage>
</organism>
<accession>A0ABX3FS44</accession>
<evidence type="ECO:0000313" key="2">
    <source>
        <dbReference type="Proteomes" id="UP000187151"/>
    </source>
</evidence>
<dbReference type="Pfam" id="PF19938">
    <property type="entry name" value="DUF6400"/>
    <property type="match status" value="1"/>
</dbReference>
<gene>
    <name evidence="1" type="ORF">AVW11_34850</name>
</gene>
<keyword evidence="2" id="KW-1185">Reference proteome</keyword>
<dbReference type="EMBL" id="MQUR01000168">
    <property type="protein sequence ID" value="OLZ44644.1"/>
    <property type="molecule type" value="Genomic_DNA"/>
</dbReference>
<reference evidence="1 2" key="1">
    <citation type="submission" date="2016-01" db="EMBL/GenBank/DDBJ databases">
        <title>Streptomyces amritsarensis strain MTCC 11845 genome sequencing and assembly.</title>
        <authorList>
            <person name="Sharma D."/>
            <person name="Nair G.R."/>
            <person name="Kaur G."/>
            <person name="Manhas R.K."/>
            <person name="Mayilraj S."/>
        </authorList>
    </citation>
    <scope>NUCLEOTIDE SEQUENCE [LARGE SCALE GENOMIC DNA]</scope>
    <source>
        <strain evidence="1 2">MTCC 11845</strain>
    </source>
</reference>
<evidence type="ECO:0000313" key="1">
    <source>
        <dbReference type="EMBL" id="OLZ44644.1"/>
    </source>
</evidence>
<proteinExistence type="predicted"/>
<comment type="caution">
    <text evidence="1">The sequence shown here is derived from an EMBL/GenBank/DDBJ whole genome shotgun (WGS) entry which is preliminary data.</text>
</comment>
<sequence length="73" mass="8060">MADFAIDLTPHEVLRRAHVMEALGPHWDPIQALQGEEAAHDLLYSGLDPQQQRLYNELVAAGILPARGHRAAP</sequence>
<name>A0ABX3FS44_9ACTN</name>
<dbReference type="InterPro" id="IPR045649">
    <property type="entry name" value="DUF6400"/>
</dbReference>
<dbReference type="Proteomes" id="UP000187151">
    <property type="component" value="Unassembled WGS sequence"/>
</dbReference>